<keyword evidence="2" id="KW-1185">Reference proteome</keyword>
<gene>
    <name evidence="1" type="ORF">GCM10007971_01500</name>
</gene>
<dbReference type="Pfam" id="PF06133">
    <property type="entry name" value="Com_YlbF"/>
    <property type="match status" value="1"/>
</dbReference>
<dbReference type="InterPro" id="IPR010368">
    <property type="entry name" value="Com_YlbF"/>
</dbReference>
<dbReference type="InterPro" id="IPR023378">
    <property type="entry name" value="YheA/YmcA-like_dom_sf"/>
</dbReference>
<sequence>MIATMEYVTILDDAEELGRVVFDSDVMRDYLEKKASLEQDKEAQKLVKAFNDIKEHYDDIQRFGRYHPDYQEIMKKVRSTKRAMDMHESVAAFKVAERNMQSLLDEISEVIAFSVSNQIKVPKDGALLTDSGCSSCGSGGSCGCAS</sequence>
<dbReference type="Proteomes" id="UP000624041">
    <property type="component" value="Unassembled WGS sequence"/>
</dbReference>
<evidence type="ECO:0000313" key="1">
    <source>
        <dbReference type="EMBL" id="GGN49135.1"/>
    </source>
</evidence>
<dbReference type="InterPro" id="IPR052767">
    <property type="entry name" value="Bact_com_dev_regulator"/>
</dbReference>
<comment type="caution">
    <text evidence="1">The sequence shown here is derived from an EMBL/GenBank/DDBJ whole genome shotgun (WGS) entry which is preliminary data.</text>
</comment>
<accession>A0A918CYA7</accession>
<dbReference type="SUPFAM" id="SSF158622">
    <property type="entry name" value="YheA/YmcA-like"/>
    <property type="match status" value="1"/>
</dbReference>
<name>A0A918CYA7_9BACI</name>
<dbReference type="AlphaFoldDB" id="A0A918CYA7"/>
<reference evidence="1" key="1">
    <citation type="journal article" date="2014" name="Int. J. Syst. Evol. Microbiol.">
        <title>Complete genome sequence of Corynebacterium casei LMG S-19264T (=DSM 44701T), isolated from a smear-ripened cheese.</title>
        <authorList>
            <consortium name="US DOE Joint Genome Institute (JGI-PGF)"/>
            <person name="Walter F."/>
            <person name="Albersmeier A."/>
            <person name="Kalinowski J."/>
            <person name="Ruckert C."/>
        </authorList>
    </citation>
    <scope>NUCLEOTIDE SEQUENCE</scope>
    <source>
        <strain evidence="1">JCM 17251</strain>
    </source>
</reference>
<evidence type="ECO:0000313" key="2">
    <source>
        <dbReference type="Proteomes" id="UP000624041"/>
    </source>
</evidence>
<dbReference type="Gene3D" id="1.20.1500.10">
    <property type="entry name" value="YheA/YmcA-like"/>
    <property type="match status" value="1"/>
</dbReference>
<dbReference type="PANTHER" id="PTHR38448">
    <property type="entry name" value="REGULATORY PROTEIN YLBF-RELATED"/>
    <property type="match status" value="1"/>
</dbReference>
<reference evidence="1" key="2">
    <citation type="submission" date="2020-09" db="EMBL/GenBank/DDBJ databases">
        <authorList>
            <person name="Sun Q."/>
            <person name="Ohkuma M."/>
        </authorList>
    </citation>
    <scope>NUCLEOTIDE SEQUENCE</scope>
    <source>
        <strain evidence="1">JCM 17251</strain>
    </source>
</reference>
<proteinExistence type="predicted"/>
<dbReference type="EMBL" id="BMOS01000001">
    <property type="protein sequence ID" value="GGN49135.1"/>
    <property type="molecule type" value="Genomic_DNA"/>
</dbReference>
<dbReference type="RefSeq" id="WP_188855628.1">
    <property type="nucleotide sequence ID" value="NZ_BMOS01000001.1"/>
</dbReference>
<organism evidence="1 2">
    <name type="scientific">Oceanobacillus indicireducens</name>
    <dbReference type="NCBI Taxonomy" id="1004261"/>
    <lineage>
        <taxon>Bacteria</taxon>
        <taxon>Bacillati</taxon>
        <taxon>Bacillota</taxon>
        <taxon>Bacilli</taxon>
        <taxon>Bacillales</taxon>
        <taxon>Bacillaceae</taxon>
        <taxon>Oceanobacillus</taxon>
    </lineage>
</organism>
<dbReference type="PANTHER" id="PTHR38448:SF2">
    <property type="entry name" value="REGULATORY PROTEIN YLBF"/>
    <property type="match status" value="1"/>
</dbReference>
<protein>
    <submittedName>
        <fullName evidence="1">Regulator</fullName>
    </submittedName>
</protein>